<comment type="caution">
    <text evidence="1">The sequence shown here is derived from an EMBL/GenBank/DDBJ whole genome shotgun (WGS) entry which is preliminary data.</text>
</comment>
<reference evidence="1" key="1">
    <citation type="submission" date="2023-03" db="EMBL/GenBank/DDBJ databases">
        <title>Massive genome expansion in bonnet fungi (Mycena s.s.) driven by repeated elements and novel gene families across ecological guilds.</title>
        <authorList>
            <consortium name="Lawrence Berkeley National Laboratory"/>
            <person name="Harder C.B."/>
            <person name="Miyauchi S."/>
            <person name="Viragh M."/>
            <person name="Kuo A."/>
            <person name="Thoen E."/>
            <person name="Andreopoulos B."/>
            <person name="Lu D."/>
            <person name="Skrede I."/>
            <person name="Drula E."/>
            <person name="Henrissat B."/>
            <person name="Morin E."/>
            <person name="Kohler A."/>
            <person name="Barry K."/>
            <person name="LaButti K."/>
            <person name="Morin E."/>
            <person name="Salamov A."/>
            <person name="Lipzen A."/>
            <person name="Mereny Z."/>
            <person name="Hegedus B."/>
            <person name="Baldrian P."/>
            <person name="Stursova M."/>
            <person name="Weitz H."/>
            <person name="Taylor A."/>
            <person name="Grigoriev I.V."/>
            <person name="Nagy L.G."/>
            <person name="Martin F."/>
            <person name="Kauserud H."/>
        </authorList>
    </citation>
    <scope>NUCLEOTIDE SEQUENCE</scope>
    <source>
        <strain evidence="1">9144</strain>
    </source>
</reference>
<name>A0AAD6YC50_9AGAR</name>
<dbReference type="Proteomes" id="UP001219525">
    <property type="component" value="Unassembled WGS sequence"/>
</dbReference>
<gene>
    <name evidence="1" type="ORF">GGX14DRAFT_394513</name>
</gene>
<dbReference type="AlphaFoldDB" id="A0AAD6YC50"/>
<protein>
    <submittedName>
        <fullName evidence="1">Uncharacterized protein</fullName>
    </submittedName>
</protein>
<proteinExistence type="predicted"/>
<dbReference type="EMBL" id="JARJCW010000027">
    <property type="protein sequence ID" value="KAJ7210893.1"/>
    <property type="molecule type" value="Genomic_DNA"/>
</dbReference>
<organism evidence="1 2">
    <name type="scientific">Mycena pura</name>
    <dbReference type="NCBI Taxonomy" id="153505"/>
    <lineage>
        <taxon>Eukaryota</taxon>
        <taxon>Fungi</taxon>
        <taxon>Dikarya</taxon>
        <taxon>Basidiomycota</taxon>
        <taxon>Agaricomycotina</taxon>
        <taxon>Agaricomycetes</taxon>
        <taxon>Agaricomycetidae</taxon>
        <taxon>Agaricales</taxon>
        <taxon>Marasmiineae</taxon>
        <taxon>Mycenaceae</taxon>
        <taxon>Mycena</taxon>
    </lineage>
</organism>
<keyword evidence="2" id="KW-1185">Reference proteome</keyword>
<evidence type="ECO:0000313" key="1">
    <source>
        <dbReference type="EMBL" id="KAJ7210893.1"/>
    </source>
</evidence>
<sequence>MGHLVIQSVGYTLVIAHCLASTEEFTQTTEETTAAAEETTAAAAAVTVAAVTVAAVTVIVAGTLVVTAGAAVAVAAITVAAAAAGTHCVPTPLYAVATCGDMRRHEATHGYLFVRRDVWRASLTSGMGFKCMYIITMLTALQCFPLKFAPKQFPSRQLSVLEKVIIKLRFGTIIAVENKPCSVRESLSLSSDSTTRGCVVGDAGGAGKSESPSGG</sequence>
<evidence type="ECO:0000313" key="2">
    <source>
        <dbReference type="Proteomes" id="UP001219525"/>
    </source>
</evidence>
<accession>A0AAD6YC50</accession>